<protein>
    <recommendedName>
        <fullName evidence="1">DUF7662 domain-containing protein</fullName>
    </recommendedName>
</protein>
<accession>A0ABU0FEK1</accession>
<reference evidence="2 3" key="1">
    <citation type="submission" date="2023-07" db="EMBL/GenBank/DDBJ databases">
        <title>Genomic Encyclopedia of Type Strains, Phase IV (KMG-IV): sequencing the most valuable type-strain genomes for metagenomic binning, comparative biology and taxonomic classification.</title>
        <authorList>
            <person name="Goeker M."/>
        </authorList>
    </citation>
    <scope>NUCLEOTIDE SEQUENCE [LARGE SCALE GENOMIC DNA]</scope>
    <source>
        <strain evidence="2 3">DSM 5896</strain>
    </source>
</reference>
<sequence length="129" mass="14250">MSKYARLGDHLRQQKFAEVPMTFAEIERVTGVPLPPTALQHRAWWSNNPSNNVMTKVWLEAGFSSERVDLADRKLVFRRMAASPHSVPAGKPSPAARGSFPFGVLKGQVRVGDGVDLTEPADPEWGPRS</sequence>
<evidence type="ECO:0000313" key="2">
    <source>
        <dbReference type="EMBL" id="MDQ0393042.1"/>
    </source>
</evidence>
<dbReference type="EMBL" id="JAUSVK010000001">
    <property type="protein sequence ID" value="MDQ0393042.1"/>
    <property type="molecule type" value="Genomic_DNA"/>
</dbReference>
<dbReference type="RefSeq" id="WP_307427796.1">
    <property type="nucleotide sequence ID" value="NZ_JAUSVK010000001.1"/>
</dbReference>
<evidence type="ECO:0000313" key="3">
    <source>
        <dbReference type="Proteomes" id="UP001237448"/>
    </source>
</evidence>
<organism evidence="2 3">
    <name type="scientific">Labrys monachus</name>
    <dbReference type="NCBI Taxonomy" id="217067"/>
    <lineage>
        <taxon>Bacteria</taxon>
        <taxon>Pseudomonadati</taxon>
        <taxon>Pseudomonadota</taxon>
        <taxon>Alphaproteobacteria</taxon>
        <taxon>Hyphomicrobiales</taxon>
        <taxon>Xanthobacteraceae</taxon>
        <taxon>Labrys</taxon>
    </lineage>
</organism>
<comment type="caution">
    <text evidence="2">The sequence shown here is derived from an EMBL/GenBank/DDBJ whole genome shotgun (WGS) entry which is preliminary data.</text>
</comment>
<dbReference type="Pfam" id="PF24698">
    <property type="entry name" value="DUF7662"/>
    <property type="match status" value="1"/>
</dbReference>
<name>A0ABU0FEK1_9HYPH</name>
<evidence type="ECO:0000259" key="1">
    <source>
        <dbReference type="Pfam" id="PF24698"/>
    </source>
</evidence>
<gene>
    <name evidence="2" type="ORF">J3R73_002834</name>
</gene>
<feature type="domain" description="DUF7662" evidence="1">
    <location>
        <begin position="4"/>
        <end position="78"/>
    </location>
</feature>
<keyword evidence="3" id="KW-1185">Reference proteome</keyword>
<proteinExistence type="predicted"/>
<dbReference type="InterPro" id="IPR056079">
    <property type="entry name" value="DUF7662"/>
</dbReference>
<dbReference type="Proteomes" id="UP001237448">
    <property type="component" value="Unassembled WGS sequence"/>
</dbReference>